<protein>
    <recommendedName>
        <fullName evidence="9">Chemotaxis protein</fullName>
    </recommendedName>
</protein>
<evidence type="ECO:0000256" key="6">
    <source>
        <dbReference type="SAM" id="Phobius"/>
    </source>
</evidence>
<dbReference type="PANTHER" id="PTHR30086">
    <property type="entry name" value="ARGININE EXPORTER PROTEIN ARGO"/>
    <property type="match status" value="1"/>
</dbReference>
<proteinExistence type="predicted"/>
<dbReference type="EMBL" id="NRSG01000212">
    <property type="protein sequence ID" value="MBK1660788.1"/>
    <property type="molecule type" value="Genomic_DNA"/>
</dbReference>
<keyword evidence="5 6" id="KW-0472">Membrane</keyword>
<evidence type="ECO:0000256" key="2">
    <source>
        <dbReference type="ARBA" id="ARBA00022475"/>
    </source>
</evidence>
<evidence type="ECO:0000256" key="3">
    <source>
        <dbReference type="ARBA" id="ARBA00022692"/>
    </source>
</evidence>
<organism evidence="7 8">
    <name type="scientific">Paracraurococcus ruber</name>
    <dbReference type="NCBI Taxonomy" id="77675"/>
    <lineage>
        <taxon>Bacteria</taxon>
        <taxon>Pseudomonadati</taxon>
        <taxon>Pseudomonadota</taxon>
        <taxon>Alphaproteobacteria</taxon>
        <taxon>Acetobacterales</taxon>
        <taxon>Roseomonadaceae</taxon>
        <taxon>Paracraurococcus</taxon>
    </lineage>
</organism>
<feature type="transmembrane region" description="Helical" evidence="6">
    <location>
        <begin position="92"/>
        <end position="110"/>
    </location>
</feature>
<dbReference type="Proteomes" id="UP000697995">
    <property type="component" value="Unassembled WGS sequence"/>
</dbReference>
<comment type="caution">
    <text evidence="7">The sequence shown here is derived from an EMBL/GenBank/DDBJ whole genome shotgun (WGS) entry which is preliminary data.</text>
</comment>
<feature type="transmembrane region" description="Helical" evidence="6">
    <location>
        <begin position="61"/>
        <end position="85"/>
    </location>
</feature>
<sequence>MPRRPTPPFDPAAIRALPGTPMLTLFAAAFLFGLAFNAAPGPVTAETLRRGLRGGFRPAFAVQVGSLAGDLGWAVLGLAGAGAALSVPVLRLPLELAGAGVLLWLAWGAWRDARRPGGFVAGHGAAAGRGALAAGAAMSLSNPQNISFWAALAAPMAALGVTDLLTPEAAVFLGGFAASSLAWCFAAAGIVAWCRAILTPGLHRALHIGCAVALAAFGAVAALGAARGLPGL</sequence>
<keyword evidence="8" id="KW-1185">Reference proteome</keyword>
<evidence type="ECO:0008006" key="9">
    <source>
        <dbReference type="Google" id="ProtNLM"/>
    </source>
</evidence>
<comment type="subcellular location">
    <subcellularLocation>
        <location evidence="1">Cell membrane</location>
        <topology evidence="1">Multi-pass membrane protein</topology>
    </subcellularLocation>
</comment>
<feature type="transmembrane region" description="Helical" evidence="6">
    <location>
        <begin position="205"/>
        <end position="226"/>
    </location>
</feature>
<keyword evidence="2" id="KW-1003">Cell membrane</keyword>
<evidence type="ECO:0000256" key="5">
    <source>
        <dbReference type="ARBA" id="ARBA00023136"/>
    </source>
</evidence>
<dbReference type="Pfam" id="PF01810">
    <property type="entry name" value="LysE"/>
    <property type="match status" value="1"/>
</dbReference>
<keyword evidence="3 6" id="KW-0812">Transmembrane</keyword>
<dbReference type="RefSeq" id="WP_133218708.1">
    <property type="nucleotide sequence ID" value="NZ_NRSG01000212.1"/>
</dbReference>
<name>A0ABS1D1T5_9PROT</name>
<reference evidence="7 8" key="1">
    <citation type="journal article" date="2020" name="Microorganisms">
        <title>Osmotic Adaptation and Compatible Solute Biosynthesis of Phototrophic Bacteria as Revealed from Genome Analyses.</title>
        <authorList>
            <person name="Imhoff J.F."/>
            <person name="Rahn T."/>
            <person name="Kunzel S."/>
            <person name="Keller A."/>
            <person name="Neulinger S.C."/>
        </authorList>
    </citation>
    <scope>NUCLEOTIDE SEQUENCE [LARGE SCALE GENOMIC DNA]</scope>
    <source>
        <strain evidence="7 8">DSM 15382</strain>
    </source>
</reference>
<accession>A0ABS1D1T5</accession>
<evidence type="ECO:0000313" key="8">
    <source>
        <dbReference type="Proteomes" id="UP000697995"/>
    </source>
</evidence>
<keyword evidence="4 6" id="KW-1133">Transmembrane helix</keyword>
<gene>
    <name evidence="7" type="ORF">CKO45_21430</name>
</gene>
<dbReference type="InterPro" id="IPR001123">
    <property type="entry name" value="LeuE-type"/>
</dbReference>
<evidence type="ECO:0000256" key="4">
    <source>
        <dbReference type="ARBA" id="ARBA00022989"/>
    </source>
</evidence>
<evidence type="ECO:0000256" key="1">
    <source>
        <dbReference type="ARBA" id="ARBA00004651"/>
    </source>
</evidence>
<feature type="transmembrane region" description="Helical" evidence="6">
    <location>
        <begin position="172"/>
        <end position="193"/>
    </location>
</feature>
<dbReference type="PANTHER" id="PTHR30086:SF20">
    <property type="entry name" value="ARGININE EXPORTER PROTEIN ARGO-RELATED"/>
    <property type="match status" value="1"/>
</dbReference>
<evidence type="ECO:0000313" key="7">
    <source>
        <dbReference type="EMBL" id="MBK1660788.1"/>
    </source>
</evidence>